<dbReference type="GO" id="GO:0065003">
    <property type="term" value="P:protein-containing complex assembly"/>
    <property type="evidence" value="ECO:0007669"/>
    <property type="project" value="InterPro"/>
</dbReference>
<dbReference type="Proteomes" id="UP000565262">
    <property type="component" value="Unassembled WGS sequence"/>
</dbReference>
<evidence type="ECO:0000259" key="7">
    <source>
        <dbReference type="Pfam" id="PF00148"/>
    </source>
</evidence>
<proteinExistence type="inferred from homology"/>
<dbReference type="UniPathway" id="UPA00782"/>
<feature type="domain" description="Nitrogenase/oxidoreductase component 1" evidence="7">
    <location>
        <begin position="19"/>
        <end position="429"/>
    </location>
</feature>
<dbReference type="InterPro" id="IPR005975">
    <property type="entry name" value="Nase_Mo-Fe_CF"/>
</dbReference>
<keyword evidence="9" id="KW-1185">Reference proteome</keyword>
<dbReference type="Gene3D" id="3.40.50.1980">
    <property type="entry name" value="Nitrogenase molybdenum iron protein domain"/>
    <property type="match status" value="3"/>
</dbReference>
<dbReference type="SUPFAM" id="SSF53807">
    <property type="entry name" value="Helical backbone' metal receptor"/>
    <property type="match status" value="1"/>
</dbReference>
<comment type="pathway">
    <text evidence="2">Cofactor biosynthesis; Fe-Mo cofactor biosynthesis.</text>
</comment>
<accession>A0A839INK0</accession>
<dbReference type="InterPro" id="IPR000510">
    <property type="entry name" value="Nase/OxRdtase_comp1"/>
</dbReference>
<dbReference type="InterPro" id="IPR050152">
    <property type="entry name" value="ChlB/BchB/BchZ"/>
</dbReference>
<evidence type="ECO:0000256" key="2">
    <source>
        <dbReference type="ARBA" id="ARBA00005155"/>
    </source>
</evidence>
<comment type="function">
    <text evidence="1">This protein may play a role in the biosynthesis of the prosthetic group of nitrogenase (FeMo cofactor).</text>
</comment>
<evidence type="ECO:0000256" key="6">
    <source>
        <dbReference type="RuleBase" id="RU004021"/>
    </source>
</evidence>
<evidence type="ECO:0000256" key="4">
    <source>
        <dbReference type="ARBA" id="ARBA00013282"/>
    </source>
</evidence>
<dbReference type="GO" id="GO:0016163">
    <property type="term" value="F:nitrogenase activity"/>
    <property type="evidence" value="ECO:0007669"/>
    <property type="project" value="InterPro"/>
</dbReference>
<comment type="similarity">
    <text evidence="3 6">Belongs to the NifD/NifK/NifE/NifN family.</text>
</comment>
<dbReference type="NCBIfam" id="TIGR01285">
    <property type="entry name" value="nifN"/>
    <property type="match status" value="1"/>
</dbReference>
<dbReference type="Gene3D" id="6.10.250.1090">
    <property type="match status" value="1"/>
</dbReference>
<sequence length="458" mass="49572">MVRVIKKQKPLSVNPLKVSQPAGAILAFMGVRNAIPMLHGSQGCSAFAKVLFVRHFREPIPLQTSAMDQTSTVMGADGNVLQGLKTIINARNPELIGIPTTGLSETQGSDVKGLIRQFYLDNPEYQSLPVIPAITPDFSGGLETGFAIALYEMLDRLVPATDCAGENACQVNVLASSMLTGADIDYLKLLLERFGLKAVVVPDLSDSLDGHMMEADFVPVTTGGTPVSAFAELGKASATLVIGHSLNHAADLLTQRTGVEDFRFDGLMGMEAMDQLVNTLHQISGRAVPDTVERERSQLQDVMLDSHFMLGFTRYGIAADPDLLLSFSSLVTSVGGEVVAAVAPHNAPSLNRVCAEEIHISDLEELEQQMVSHKARLLICNAHGAGLAQRLQLPLLRAGWPVYDRLGAQHQLWIGYKGSLQTLIQLANMQLSQAHHHEVAPYVSVYSRREQEMSSCAI</sequence>
<evidence type="ECO:0000313" key="9">
    <source>
        <dbReference type="Proteomes" id="UP000565262"/>
    </source>
</evidence>
<evidence type="ECO:0000256" key="3">
    <source>
        <dbReference type="ARBA" id="ARBA00011002"/>
    </source>
</evidence>
<evidence type="ECO:0000256" key="5">
    <source>
        <dbReference type="ARBA" id="ARBA00023231"/>
    </source>
</evidence>
<dbReference type="InterPro" id="IPR000318">
    <property type="entry name" value="Nase_comp1_CS"/>
</dbReference>
<dbReference type="Pfam" id="PF00148">
    <property type="entry name" value="Oxidored_nitro"/>
    <property type="match status" value="1"/>
</dbReference>
<evidence type="ECO:0000256" key="1">
    <source>
        <dbReference type="ARBA" id="ARBA00003171"/>
    </source>
</evidence>
<dbReference type="EMBL" id="JACJFM010000007">
    <property type="protein sequence ID" value="MBB1486471.1"/>
    <property type="molecule type" value="Genomic_DNA"/>
</dbReference>
<dbReference type="PANTHER" id="PTHR33712:SF7">
    <property type="entry name" value="LIGHT-INDEPENDENT PROTOCHLOROPHYLLIDE REDUCTASE SUBUNIT B"/>
    <property type="match status" value="1"/>
</dbReference>
<keyword evidence="5 6" id="KW-0535">Nitrogen fixation</keyword>
<evidence type="ECO:0000313" key="8">
    <source>
        <dbReference type="EMBL" id="MBB1486471.1"/>
    </source>
</evidence>
<comment type="caution">
    <text evidence="8">The sequence shown here is derived from an EMBL/GenBank/DDBJ whole genome shotgun (WGS) entry which is preliminary data.</text>
</comment>
<name>A0A839INK0_9GAMM</name>
<reference evidence="8 9" key="1">
    <citation type="submission" date="2020-08" db="EMBL/GenBank/DDBJ databases">
        <title>Oceanospirillum sp. nov. isolated from marine sediment.</title>
        <authorList>
            <person name="Ji X."/>
        </authorList>
    </citation>
    <scope>NUCLEOTIDE SEQUENCE [LARGE SCALE GENOMIC DNA]</scope>
    <source>
        <strain evidence="8 9">D5</strain>
    </source>
</reference>
<dbReference type="AlphaFoldDB" id="A0A839INK0"/>
<protein>
    <recommendedName>
        <fullName evidence="4">Nitrogenase iron-molybdenum cofactor biosynthesis protein NifN</fullName>
    </recommendedName>
</protein>
<dbReference type="RefSeq" id="WP_182808251.1">
    <property type="nucleotide sequence ID" value="NZ_JACJFM010000007.1"/>
</dbReference>
<dbReference type="PANTHER" id="PTHR33712">
    <property type="entry name" value="LIGHT-INDEPENDENT PROTOCHLOROPHYLLIDE REDUCTASE SUBUNIT B"/>
    <property type="match status" value="1"/>
</dbReference>
<dbReference type="PROSITE" id="PS00699">
    <property type="entry name" value="NITROGENASE_1_1"/>
    <property type="match status" value="1"/>
</dbReference>
<organism evidence="8 9">
    <name type="scientific">Oceanospirillum sediminis</name>
    <dbReference type="NCBI Taxonomy" id="2760088"/>
    <lineage>
        <taxon>Bacteria</taxon>
        <taxon>Pseudomonadati</taxon>
        <taxon>Pseudomonadota</taxon>
        <taxon>Gammaproteobacteria</taxon>
        <taxon>Oceanospirillales</taxon>
        <taxon>Oceanospirillaceae</taxon>
        <taxon>Oceanospirillum</taxon>
    </lineage>
</organism>
<gene>
    <name evidence="8" type="primary">nifN</name>
    <name evidence="8" type="ORF">H4O21_07595</name>
</gene>